<dbReference type="PRINTS" id="PR00526">
    <property type="entry name" value="FMETLEUPHER"/>
</dbReference>
<evidence type="ECO:0000256" key="2">
    <source>
        <dbReference type="ARBA" id="ARBA00022692"/>
    </source>
</evidence>
<dbReference type="PANTHER" id="PTHR24225:SF73">
    <property type="entry name" value="C3A ANAPHYLATOXIN CHEMOTACTIC RECEPTOR-LIKE"/>
    <property type="match status" value="1"/>
</dbReference>
<evidence type="ECO:0000256" key="5">
    <source>
        <dbReference type="ARBA" id="ARBA00023136"/>
    </source>
</evidence>
<feature type="transmembrane region" description="Helical" evidence="10">
    <location>
        <begin position="232"/>
        <end position="250"/>
    </location>
</feature>
<evidence type="ECO:0000313" key="13">
    <source>
        <dbReference type="Proteomes" id="UP000824782"/>
    </source>
</evidence>
<sequence length="327" mass="37386">MTQLQPLCLLRLLYGVNETNNTIFYNGSNEKTISKMVAIPLLSIILILGIIGNGLVIWIAGFRMKKIISAVWFLNLAIADFLCCASIPLIIAFLASTDACRTFSSLIFCSFYIIILNLNMSASVLLLTAMSVDRWVSVMWPFWAKVHRTQKRVRTTAGIIWVMSLIWTGITFYLMFLYAYHNQESNNFTINLISLVIMFVIPFLIIVTSYVNIFNKLRKSKRPQRSQRPYRIITAVILGFFICWAPYNIYPLTPNYKPGESFQFLIVTGLACFNSCINPVIYVLMGQEFKPSFLRFIPFRIKRALSEHPDNPCGEQGNCDFAPTKDI</sequence>
<keyword evidence="6 9" id="KW-0675">Receptor</keyword>
<evidence type="ECO:0000256" key="1">
    <source>
        <dbReference type="ARBA" id="ARBA00004141"/>
    </source>
</evidence>
<dbReference type="AlphaFoldDB" id="A0AAV7BC20"/>
<accession>A0AAV7BC20</accession>
<dbReference type="GO" id="GO:0004982">
    <property type="term" value="F:N-formyl peptide receptor activity"/>
    <property type="evidence" value="ECO:0007669"/>
    <property type="project" value="TreeGrafter"/>
</dbReference>
<comment type="subcellular location">
    <subcellularLocation>
        <location evidence="1">Membrane</location>
        <topology evidence="1">Multi-pass membrane protein</topology>
    </subcellularLocation>
</comment>
<evidence type="ECO:0000256" key="6">
    <source>
        <dbReference type="ARBA" id="ARBA00023170"/>
    </source>
</evidence>
<feature type="transmembrane region" description="Helical" evidence="10">
    <location>
        <begin position="102"/>
        <end position="127"/>
    </location>
</feature>
<feature type="transmembrane region" description="Helical" evidence="10">
    <location>
        <begin position="72"/>
        <end position="96"/>
    </location>
</feature>
<proteinExistence type="inferred from homology"/>
<feature type="transmembrane region" description="Helical" evidence="10">
    <location>
        <begin position="37"/>
        <end position="60"/>
    </location>
</feature>
<dbReference type="InterPro" id="IPR000276">
    <property type="entry name" value="GPCR_Rhodpsn"/>
</dbReference>
<dbReference type="PROSITE" id="PS00237">
    <property type="entry name" value="G_PROTEIN_RECEP_F1_1"/>
    <property type="match status" value="1"/>
</dbReference>
<evidence type="ECO:0000256" key="8">
    <source>
        <dbReference type="ARBA" id="ARBA00025736"/>
    </source>
</evidence>
<dbReference type="Gene3D" id="1.20.1070.10">
    <property type="entry name" value="Rhodopsin 7-helix transmembrane proteins"/>
    <property type="match status" value="1"/>
</dbReference>
<gene>
    <name evidence="12" type="ORF">GDO81_014709</name>
</gene>
<dbReference type="GO" id="GO:0006954">
    <property type="term" value="P:inflammatory response"/>
    <property type="evidence" value="ECO:0007669"/>
    <property type="project" value="TreeGrafter"/>
</dbReference>
<dbReference type="GO" id="GO:0004875">
    <property type="term" value="F:complement receptor activity"/>
    <property type="evidence" value="ECO:0007669"/>
    <property type="project" value="TreeGrafter"/>
</dbReference>
<evidence type="ECO:0000256" key="7">
    <source>
        <dbReference type="ARBA" id="ARBA00023224"/>
    </source>
</evidence>
<comment type="similarity">
    <text evidence="8">Belongs to the chemokine-like receptor (CMKLR) family.</text>
</comment>
<keyword evidence="5 10" id="KW-0472">Membrane</keyword>
<dbReference type="PRINTS" id="PR00237">
    <property type="entry name" value="GPCRRHODOPSN"/>
</dbReference>
<keyword evidence="2 9" id="KW-0812">Transmembrane</keyword>
<keyword evidence="4 9" id="KW-0297">G-protein coupled receptor</keyword>
<evidence type="ECO:0000256" key="10">
    <source>
        <dbReference type="SAM" id="Phobius"/>
    </source>
</evidence>
<dbReference type="InterPro" id="IPR017452">
    <property type="entry name" value="GPCR_Rhodpsn_7TM"/>
</dbReference>
<dbReference type="InterPro" id="IPR000826">
    <property type="entry name" value="Formyl_rcpt-rel"/>
</dbReference>
<dbReference type="GO" id="GO:0005886">
    <property type="term" value="C:plasma membrane"/>
    <property type="evidence" value="ECO:0007669"/>
    <property type="project" value="TreeGrafter"/>
</dbReference>
<evidence type="ECO:0000313" key="12">
    <source>
        <dbReference type="EMBL" id="KAG8570108.1"/>
    </source>
</evidence>
<comment type="similarity">
    <text evidence="9">Belongs to the G-protein coupled receptor 1 family.</text>
</comment>
<evidence type="ECO:0000256" key="3">
    <source>
        <dbReference type="ARBA" id="ARBA00022989"/>
    </source>
</evidence>
<comment type="caution">
    <text evidence="12">The sequence shown here is derived from an EMBL/GenBank/DDBJ whole genome shotgun (WGS) entry which is preliminary data.</text>
</comment>
<evidence type="ECO:0000256" key="9">
    <source>
        <dbReference type="RuleBase" id="RU000688"/>
    </source>
</evidence>
<keyword evidence="13" id="KW-1185">Reference proteome</keyword>
<name>A0AAV7BC20_ENGPU</name>
<dbReference type="PROSITE" id="PS50262">
    <property type="entry name" value="G_PROTEIN_RECEP_F1_2"/>
    <property type="match status" value="1"/>
</dbReference>
<dbReference type="GO" id="GO:0007200">
    <property type="term" value="P:phospholipase C-activating G protein-coupled receptor signaling pathway"/>
    <property type="evidence" value="ECO:0007669"/>
    <property type="project" value="TreeGrafter"/>
</dbReference>
<dbReference type="GO" id="GO:0007204">
    <property type="term" value="P:positive regulation of cytosolic calcium ion concentration"/>
    <property type="evidence" value="ECO:0007669"/>
    <property type="project" value="TreeGrafter"/>
</dbReference>
<organism evidence="12 13">
    <name type="scientific">Engystomops pustulosus</name>
    <name type="common">Tungara frog</name>
    <name type="synonym">Physalaemus pustulosus</name>
    <dbReference type="NCBI Taxonomy" id="76066"/>
    <lineage>
        <taxon>Eukaryota</taxon>
        <taxon>Metazoa</taxon>
        <taxon>Chordata</taxon>
        <taxon>Craniata</taxon>
        <taxon>Vertebrata</taxon>
        <taxon>Euteleostomi</taxon>
        <taxon>Amphibia</taxon>
        <taxon>Batrachia</taxon>
        <taxon>Anura</taxon>
        <taxon>Neobatrachia</taxon>
        <taxon>Hyloidea</taxon>
        <taxon>Leptodactylidae</taxon>
        <taxon>Leiuperinae</taxon>
        <taxon>Engystomops</taxon>
    </lineage>
</organism>
<evidence type="ECO:0000259" key="11">
    <source>
        <dbReference type="PROSITE" id="PS50262"/>
    </source>
</evidence>
<keyword evidence="3 10" id="KW-1133">Transmembrane helix</keyword>
<dbReference type="EMBL" id="WNYA01000006">
    <property type="protein sequence ID" value="KAG8570108.1"/>
    <property type="molecule type" value="Genomic_DNA"/>
</dbReference>
<feature type="domain" description="G-protein coupled receptors family 1 profile" evidence="11">
    <location>
        <begin position="52"/>
        <end position="282"/>
    </location>
</feature>
<protein>
    <recommendedName>
        <fullName evidence="11">G-protein coupled receptors family 1 profile domain-containing protein</fullName>
    </recommendedName>
</protein>
<feature type="transmembrane region" description="Helical" evidence="10">
    <location>
        <begin position="158"/>
        <end position="180"/>
    </location>
</feature>
<dbReference type="Pfam" id="PF00001">
    <property type="entry name" value="7tm_1"/>
    <property type="match status" value="1"/>
</dbReference>
<dbReference type="SUPFAM" id="SSF81321">
    <property type="entry name" value="Family A G protein-coupled receptor-like"/>
    <property type="match status" value="1"/>
</dbReference>
<reference evidence="12" key="1">
    <citation type="thesis" date="2020" institute="ProQuest LLC" country="789 East Eisenhower Parkway, Ann Arbor, MI, USA">
        <title>Comparative Genomics and Chromosome Evolution.</title>
        <authorList>
            <person name="Mudd A.B."/>
        </authorList>
    </citation>
    <scope>NUCLEOTIDE SEQUENCE</scope>
    <source>
        <strain evidence="12">237g6f4</strain>
        <tissue evidence="12">Blood</tissue>
    </source>
</reference>
<feature type="transmembrane region" description="Helical" evidence="10">
    <location>
        <begin position="262"/>
        <end position="285"/>
    </location>
</feature>
<feature type="transmembrane region" description="Helical" evidence="10">
    <location>
        <begin position="192"/>
        <end position="211"/>
    </location>
</feature>
<dbReference type="PANTHER" id="PTHR24225">
    <property type="entry name" value="CHEMOTACTIC RECEPTOR"/>
    <property type="match status" value="1"/>
</dbReference>
<dbReference type="Proteomes" id="UP000824782">
    <property type="component" value="Unassembled WGS sequence"/>
</dbReference>
<keyword evidence="7 9" id="KW-0807">Transducer</keyword>
<evidence type="ECO:0000256" key="4">
    <source>
        <dbReference type="ARBA" id="ARBA00023040"/>
    </source>
</evidence>